<evidence type="ECO:0000256" key="4">
    <source>
        <dbReference type="SAM" id="MobiDB-lite"/>
    </source>
</evidence>
<dbReference type="PANTHER" id="PTHR24369:SF210">
    <property type="entry name" value="CHAOPTIN-RELATED"/>
    <property type="match status" value="1"/>
</dbReference>
<organism evidence="7 8">
    <name type="scientific">Plectus sambesii</name>
    <dbReference type="NCBI Taxonomy" id="2011161"/>
    <lineage>
        <taxon>Eukaryota</taxon>
        <taxon>Metazoa</taxon>
        <taxon>Ecdysozoa</taxon>
        <taxon>Nematoda</taxon>
        <taxon>Chromadorea</taxon>
        <taxon>Plectida</taxon>
        <taxon>Plectina</taxon>
        <taxon>Plectoidea</taxon>
        <taxon>Plectidae</taxon>
        <taxon>Plectus</taxon>
    </lineage>
</organism>
<evidence type="ECO:0000313" key="7">
    <source>
        <dbReference type="Proteomes" id="UP000887566"/>
    </source>
</evidence>
<sequence>MLLLSQLLRLQLREVHRLVVSQLEYLSLRENPLSIVPAPVKAVRSLIALDISATYISEFTHDALSGDYKLEKLIARDLDFLWAVEKCAFCGLPNLKEVIFYNCTHLYTVDAEAFGNETTRADNPLKLELLDFERCNISTLSESMVDWSKLTTLKLGYNPFNCDCKLSWLTDDEIDYSAGDAPPRCHTPQRLEGRPLHVLRKRELCNGSFRFGRLFVGLTFVLLASVGLIVGWYVCTSRGRDGNGFRVRNIFYKPQLPRYGYRNLIVKEDEQSLANDDYNDQPDEHSKRKMPPPPVEV</sequence>
<keyword evidence="7" id="KW-1185">Reference proteome</keyword>
<dbReference type="InterPro" id="IPR000483">
    <property type="entry name" value="Cys-rich_flank_reg_C"/>
</dbReference>
<dbReference type="Gene3D" id="3.80.10.10">
    <property type="entry name" value="Ribonuclease Inhibitor"/>
    <property type="match status" value="1"/>
</dbReference>
<keyword evidence="3" id="KW-0677">Repeat</keyword>
<dbReference type="PANTHER" id="PTHR24369">
    <property type="entry name" value="ANTIGEN BSP, PUTATIVE-RELATED"/>
    <property type="match status" value="1"/>
</dbReference>
<evidence type="ECO:0000259" key="6">
    <source>
        <dbReference type="SMART" id="SM00082"/>
    </source>
</evidence>
<dbReference type="InterPro" id="IPR050541">
    <property type="entry name" value="LRR_TM_domain-containing"/>
</dbReference>
<dbReference type="WBParaSite" id="PSAMB.scaffold8032size6734.g30860.t1">
    <property type="protein sequence ID" value="PSAMB.scaffold8032size6734.g30860.t1"/>
    <property type="gene ID" value="PSAMB.scaffold8032size6734.g30860"/>
</dbReference>
<dbReference type="InterPro" id="IPR032675">
    <property type="entry name" value="LRR_dom_sf"/>
</dbReference>
<evidence type="ECO:0000313" key="8">
    <source>
        <dbReference type="WBParaSite" id="PSAMB.scaffold8032size6734.g30860.t1"/>
    </source>
</evidence>
<dbReference type="GO" id="GO:0005886">
    <property type="term" value="C:plasma membrane"/>
    <property type="evidence" value="ECO:0007669"/>
    <property type="project" value="TreeGrafter"/>
</dbReference>
<keyword evidence="2" id="KW-0732">Signal</keyword>
<feature type="transmembrane region" description="Helical" evidence="5">
    <location>
        <begin position="214"/>
        <end position="235"/>
    </location>
</feature>
<dbReference type="Proteomes" id="UP000887566">
    <property type="component" value="Unplaced"/>
</dbReference>
<evidence type="ECO:0000256" key="2">
    <source>
        <dbReference type="ARBA" id="ARBA00022729"/>
    </source>
</evidence>
<keyword evidence="5" id="KW-0472">Membrane</keyword>
<evidence type="ECO:0000256" key="5">
    <source>
        <dbReference type="SAM" id="Phobius"/>
    </source>
</evidence>
<keyword evidence="5" id="KW-1133">Transmembrane helix</keyword>
<name>A0A914XGM2_9BILA</name>
<evidence type="ECO:0000256" key="3">
    <source>
        <dbReference type="ARBA" id="ARBA00022737"/>
    </source>
</evidence>
<dbReference type="AlphaFoldDB" id="A0A914XGM2"/>
<keyword evidence="1" id="KW-0433">Leucine-rich repeat</keyword>
<evidence type="ECO:0000256" key="1">
    <source>
        <dbReference type="ARBA" id="ARBA00022614"/>
    </source>
</evidence>
<feature type="region of interest" description="Disordered" evidence="4">
    <location>
        <begin position="272"/>
        <end position="297"/>
    </location>
</feature>
<proteinExistence type="predicted"/>
<dbReference type="SMART" id="SM00082">
    <property type="entry name" value="LRRCT"/>
    <property type="match status" value="1"/>
</dbReference>
<feature type="domain" description="LRRCT" evidence="6">
    <location>
        <begin position="158"/>
        <end position="206"/>
    </location>
</feature>
<accession>A0A914XGM2</accession>
<reference evidence="8" key="1">
    <citation type="submission" date="2022-11" db="UniProtKB">
        <authorList>
            <consortium name="WormBaseParasite"/>
        </authorList>
    </citation>
    <scope>IDENTIFICATION</scope>
</reference>
<protein>
    <submittedName>
        <fullName evidence="8">LRRCT domain-containing protein</fullName>
    </submittedName>
</protein>
<dbReference type="SUPFAM" id="SSF52058">
    <property type="entry name" value="L domain-like"/>
    <property type="match status" value="1"/>
</dbReference>
<keyword evidence="5" id="KW-0812">Transmembrane</keyword>